<accession>A0A645CS28</accession>
<keyword evidence="2" id="KW-1003">Cell membrane</keyword>
<organism evidence="8">
    <name type="scientific">bioreactor metagenome</name>
    <dbReference type="NCBI Taxonomy" id="1076179"/>
    <lineage>
        <taxon>unclassified sequences</taxon>
        <taxon>metagenomes</taxon>
        <taxon>ecological metagenomes</taxon>
    </lineage>
</organism>
<reference evidence="8" key="1">
    <citation type="submission" date="2019-08" db="EMBL/GenBank/DDBJ databases">
        <authorList>
            <person name="Kucharzyk K."/>
            <person name="Murdoch R.W."/>
            <person name="Higgins S."/>
            <person name="Loffler F."/>
        </authorList>
    </citation>
    <scope>NUCLEOTIDE SEQUENCE</scope>
</reference>
<dbReference type="InterPro" id="IPR037185">
    <property type="entry name" value="EmrE-like"/>
</dbReference>
<feature type="transmembrane region" description="Helical" evidence="6">
    <location>
        <begin position="159"/>
        <end position="179"/>
    </location>
</feature>
<evidence type="ECO:0000259" key="7">
    <source>
        <dbReference type="Pfam" id="PF00892"/>
    </source>
</evidence>
<dbReference type="PANTHER" id="PTHR32322:SF18">
    <property type="entry name" value="S-ADENOSYLMETHIONINE_S-ADENOSYLHOMOCYSTEINE TRANSPORTER"/>
    <property type="match status" value="1"/>
</dbReference>
<dbReference type="GO" id="GO:0005886">
    <property type="term" value="C:plasma membrane"/>
    <property type="evidence" value="ECO:0007669"/>
    <property type="project" value="UniProtKB-SubCell"/>
</dbReference>
<feature type="transmembrane region" description="Helical" evidence="6">
    <location>
        <begin position="191"/>
        <end position="209"/>
    </location>
</feature>
<feature type="domain" description="EamA" evidence="7">
    <location>
        <begin position="6"/>
        <end position="85"/>
    </location>
</feature>
<feature type="transmembrane region" description="Helical" evidence="6">
    <location>
        <begin position="127"/>
        <end position="147"/>
    </location>
</feature>
<evidence type="ECO:0000256" key="2">
    <source>
        <dbReference type="ARBA" id="ARBA00022475"/>
    </source>
</evidence>
<dbReference type="Gene3D" id="1.10.3730.20">
    <property type="match status" value="1"/>
</dbReference>
<dbReference type="Pfam" id="PF00892">
    <property type="entry name" value="EamA"/>
    <property type="match status" value="2"/>
</dbReference>
<feature type="transmembrane region" description="Helical" evidence="6">
    <location>
        <begin position="215"/>
        <end position="233"/>
    </location>
</feature>
<keyword evidence="3 6" id="KW-0812">Transmembrane</keyword>
<evidence type="ECO:0000256" key="4">
    <source>
        <dbReference type="ARBA" id="ARBA00022989"/>
    </source>
</evidence>
<feature type="domain" description="EamA" evidence="7">
    <location>
        <begin position="97"/>
        <end position="232"/>
    </location>
</feature>
<feature type="transmembrane region" description="Helical" evidence="6">
    <location>
        <begin position="94"/>
        <end position="115"/>
    </location>
</feature>
<feature type="transmembrane region" description="Helical" evidence="6">
    <location>
        <begin position="71"/>
        <end position="88"/>
    </location>
</feature>
<dbReference type="InterPro" id="IPR000620">
    <property type="entry name" value="EamA_dom"/>
</dbReference>
<dbReference type="AlphaFoldDB" id="A0A645CS28"/>
<evidence type="ECO:0000256" key="5">
    <source>
        <dbReference type="ARBA" id="ARBA00023136"/>
    </source>
</evidence>
<gene>
    <name evidence="8" type="ORF">SDC9_126749</name>
</gene>
<dbReference type="EMBL" id="VSSQ01029539">
    <property type="protein sequence ID" value="MPM79709.1"/>
    <property type="molecule type" value="Genomic_DNA"/>
</dbReference>
<protein>
    <recommendedName>
        <fullName evidence="7">EamA domain-containing protein</fullName>
    </recommendedName>
</protein>
<keyword evidence="4 6" id="KW-1133">Transmembrane helix</keyword>
<dbReference type="InterPro" id="IPR050638">
    <property type="entry name" value="AA-Vitamin_Transporters"/>
</dbReference>
<feature type="transmembrane region" description="Helical" evidence="6">
    <location>
        <begin position="12"/>
        <end position="34"/>
    </location>
</feature>
<evidence type="ECO:0000256" key="3">
    <source>
        <dbReference type="ARBA" id="ARBA00022692"/>
    </source>
</evidence>
<evidence type="ECO:0000256" key="1">
    <source>
        <dbReference type="ARBA" id="ARBA00004651"/>
    </source>
</evidence>
<evidence type="ECO:0000313" key="8">
    <source>
        <dbReference type="EMBL" id="MPM79709.1"/>
    </source>
</evidence>
<keyword evidence="5 6" id="KW-0472">Membrane</keyword>
<feature type="transmembrane region" description="Helical" evidence="6">
    <location>
        <begin position="40"/>
        <end position="62"/>
    </location>
</feature>
<dbReference type="SUPFAM" id="SSF103481">
    <property type="entry name" value="Multidrug resistance efflux transporter EmrE"/>
    <property type="match status" value="2"/>
</dbReference>
<evidence type="ECO:0000256" key="6">
    <source>
        <dbReference type="SAM" id="Phobius"/>
    </source>
</evidence>
<sequence>MTGQSWQIKKRDIPLLVGIGIIGYFFSIWAQFFGTKYSSAQMGAVVTSATPAFMVTFAYAILKEKITTKKLIAVLLATIGVLFVVGIGDVNKDFQLGGIALVFAALSWALMSVLIKKVPKEYSQLVVTTYAILSATIVITPFSISQFKYEELYLLLQPTIILGVLYIGVAATAIAFLFWNKGMQLVDASRGGVYFFFQPLVGTFLGWFFLDEQIGFGFCVGAFLILSGVLLAIKAEN</sequence>
<comment type="subcellular location">
    <subcellularLocation>
        <location evidence="1">Cell membrane</location>
        <topology evidence="1">Multi-pass membrane protein</topology>
    </subcellularLocation>
</comment>
<dbReference type="PANTHER" id="PTHR32322">
    <property type="entry name" value="INNER MEMBRANE TRANSPORTER"/>
    <property type="match status" value="1"/>
</dbReference>
<name>A0A645CS28_9ZZZZ</name>
<proteinExistence type="predicted"/>
<comment type="caution">
    <text evidence="8">The sequence shown here is derived from an EMBL/GenBank/DDBJ whole genome shotgun (WGS) entry which is preliminary data.</text>
</comment>